<evidence type="ECO:0000256" key="5">
    <source>
        <dbReference type="ARBA" id="ARBA00023242"/>
    </source>
</evidence>
<evidence type="ECO:0000256" key="3">
    <source>
        <dbReference type="ARBA" id="ARBA00022705"/>
    </source>
</evidence>
<comment type="caution">
    <text evidence="8">The sequence shown here is derived from an EMBL/GenBank/DDBJ whole genome shotgun (WGS) entry which is preliminary data.</text>
</comment>
<dbReference type="AlphaFoldDB" id="A0A8H4PUX9"/>
<evidence type="ECO:0000313" key="9">
    <source>
        <dbReference type="Proteomes" id="UP000557566"/>
    </source>
</evidence>
<sequence>MSRPIEQALLSLIPAHGAELPPSLVELAGSLLAQSRNRASILKADEEVARYYACANLACERLKIALNLPPIEPRPPIPPRIYKRLYTHLDNILPNPSATPRASRTRNSGSQLSPATKSRPLPSRVTPSRESALSHLRTPSKPGRETPTRSSARMRDARTPSPTGLYPWVQPVARFLCAETGNGIFAPSVLAGVEFIVAQGNDEAWVTKHATDLVAAVYFFVVMRVRAIDSGVTTIDRQGYVPLRKEILAQLDRARADVKASDVGEDHFWLGWKTFKSREFDAAVARVDDRDWLTGDWYKGIADIASAQEADFESMAQQDQNSGVQIPARRADMMLQDKYDLLSEARRSDYKVWRENMLSKIDQAVEVGL</sequence>
<dbReference type="GO" id="GO:0006260">
    <property type="term" value="P:DNA replication"/>
    <property type="evidence" value="ECO:0007669"/>
    <property type="project" value="UniProtKB-KW"/>
</dbReference>
<evidence type="ECO:0000259" key="7">
    <source>
        <dbReference type="Pfam" id="PF05460"/>
    </source>
</evidence>
<keyword evidence="4" id="KW-0238">DNA-binding</keyword>
<comment type="similarity">
    <text evidence="2">Belongs to the ORC6 family.</text>
</comment>
<dbReference type="GO" id="GO:0003677">
    <property type="term" value="F:DNA binding"/>
    <property type="evidence" value="ECO:0007669"/>
    <property type="project" value="UniProtKB-KW"/>
</dbReference>
<keyword evidence="3" id="KW-0235">DNA replication</keyword>
<evidence type="ECO:0000256" key="2">
    <source>
        <dbReference type="ARBA" id="ARBA00010840"/>
    </source>
</evidence>
<accession>A0A8H4PUX9</accession>
<feature type="domain" description="ORC6 first cyclin-like" evidence="7">
    <location>
        <begin position="10"/>
        <end position="95"/>
    </location>
</feature>
<dbReference type="GO" id="GO:0005664">
    <property type="term" value="C:nuclear origin of replication recognition complex"/>
    <property type="evidence" value="ECO:0007669"/>
    <property type="project" value="InterPro"/>
</dbReference>
<dbReference type="InterPro" id="IPR008721">
    <property type="entry name" value="ORC6_cyclin_first"/>
</dbReference>
<keyword evidence="5" id="KW-0539">Nucleus</keyword>
<reference evidence="8 9" key="1">
    <citation type="journal article" date="2020" name="Genome Biol. Evol.">
        <title>A new high-quality draft genome assembly of the Chinese cordyceps Ophiocordyceps sinensis.</title>
        <authorList>
            <person name="Shu R."/>
            <person name="Zhang J."/>
            <person name="Meng Q."/>
            <person name="Zhang H."/>
            <person name="Zhou G."/>
            <person name="Li M."/>
            <person name="Wu P."/>
            <person name="Zhao Y."/>
            <person name="Chen C."/>
            <person name="Qin Q."/>
        </authorList>
    </citation>
    <scope>NUCLEOTIDE SEQUENCE [LARGE SCALE GENOMIC DNA]</scope>
    <source>
        <strain evidence="8 9">IOZ07</strain>
    </source>
</reference>
<feature type="region of interest" description="Disordered" evidence="6">
    <location>
        <begin position="93"/>
        <end position="162"/>
    </location>
</feature>
<organism evidence="8 9">
    <name type="scientific">Ophiocordyceps sinensis</name>
    <dbReference type="NCBI Taxonomy" id="72228"/>
    <lineage>
        <taxon>Eukaryota</taxon>
        <taxon>Fungi</taxon>
        <taxon>Dikarya</taxon>
        <taxon>Ascomycota</taxon>
        <taxon>Pezizomycotina</taxon>
        <taxon>Sordariomycetes</taxon>
        <taxon>Hypocreomycetidae</taxon>
        <taxon>Hypocreales</taxon>
        <taxon>Ophiocordycipitaceae</taxon>
        <taxon>Ophiocordyceps</taxon>
    </lineage>
</organism>
<name>A0A8H4PUX9_9HYPO</name>
<evidence type="ECO:0000256" key="6">
    <source>
        <dbReference type="SAM" id="MobiDB-lite"/>
    </source>
</evidence>
<keyword evidence="9" id="KW-1185">Reference proteome</keyword>
<evidence type="ECO:0000256" key="4">
    <source>
        <dbReference type="ARBA" id="ARBA00023125"/>
    </source>
</evidence>
<dbReference type="Pfam" id="PF05460">
    <property type="entry name" value="ORC6"/>
    <property type="match status" value="1"/>
</dbReference>
<feature type="compositionally biased region" description="Polar residues" evidence="6">
    <location>
        <begin position="94"/>
        <end position="116"/>
    </location>
</feature>
<feature type="compositionally biased region" description="Basic and acidic residues" evidence="6">
    <location>
        <begin position="142"/>
        <end position="158"/>
    </location>
</feature>
<evidence type="ECO:0000313" key="8">
    <source>
        <dbReference type="EMBL" id="KAF4510938.1"/>
    </source>
</evidence>
<dbReference type="EMBL" id="JAAVMX010000003">
    <property type="protein sequence ID" value="KAF4510938.1"/>
    <property type="molecule type" value="Genomic_DNA"/>
</dbReference>
<evidence type="ECO:0000256" key="1">
    <source>
        <dbReference type="ARBA" id="ARBA00004123"/>
    </source>
</evidence>
<gene>
    <name evidence="8" type="ORF">G6O67_002783</name>
</gene>
<proteinExistence type="inferred from homology"/>
<dbReference type="OrthoDB" id="5367324at2759"/>
<comment type="subcellular location">
    <subcellularLocation>
        <location evidence="1">Nucleus</location>
    </subcellularLocation>
</comment>
<dbReference type="Proteomes" id="UP000557566">
    <property type="component" value="Unassembled WGS sequence"/>
</dbReference>
<protein>
    <recommendedName>
        <fullName evidence="7">ORC6 first cyclin-like domain-containing protein</fullName>
    </recommendedName>
</protein>